<proteinExistence type="predicted"/>
<dbReference type="Proteomes" id="UP000821845">
    <property type="component" value="Chromosome 3"/>
</dbReference>
<name>A0ACB7SJ54_HYAAI</name>
<reference evidence="1" key="1">
    <citation type="submission" date="2020-05" db="EMBL/GenBank/DDBJ databases">
        <title>Large-scale comparative analyses of tick genomes elucidate their genetic diversity and vector capacities.</title>
        <authorList>
            <person name="Jia N."/>
            <person name="Wang J."/>
            <person name="Shi W."/>
            <person name="Du L."/>
            <person name="Sun Y."/>
            <person name="Zhan W."/>
            <person name="Jiang J."/>
            <person name="Wang Q."/>
            <person name="Zhang B."/>
            <person name="Ji P."/>
            <person name="Sakyi L.B."/>
            <person name="Cui X."/>
            <person name="Yuan T."/>
            <person name="Jiang B."/>
            <person name="Yang W."/>
            <person name="Lam T.T.-Y."/>
            <person name="Chang Q."/>
            <person name="Ding S."/>
            <person name="Wang X."/>
            <person name="Zhu J."/>
            <person name="Ruan X."/>
            <person name="Zhao L."/>
            <person name="Wei J."/>
            <person name="Que T."/>
            <person name="Du C."/>
            <person name="Cheng J."/>
            <person name="Dai P."/>
            <person name="Han X."/>
            <person name="Huang E."/>
            <person name="Gao Y."/>
            <person name="Liu J."/>
            <person name="Shao H."/>
            <person name="Ye R."/>
            <person name="Li L."/>
            <person name="Wei W."/>
            <person name="Wang X."/>
            <person name="Wang C."/>
            <person name="Yang T."/>
            <person name="Huo Q."/>
            <person name="Li W."/>
            <person name="Guo W."/>
            <person name="Chen H."/>
            <person name="Zhou L."/>
            <person name="Ni X."/>
            <person name="Tian J."/>
            <person name="Zhou Y."/>
            <person name="Sheng Y."/>
            <person name="Liu T."/>
            <person name="Pan Y."/>
            <person name="Xia L."/>
            <person name="Li J."/>
            <person name="Zhao F."/>
            <person name="Cao W."/>
        </authorList>
    </citation>
    <scope>NUCLEOTIDE SEQUENCE</scope>
    <source>
        <strain evidence="1">Hyas-2018</strain>
    </source>
</reference>
<evidence type="ECO:0000313" key="1">
    <source>
        <dbReference type="EMBL" id="KAH6934748.1"/>
    </source>
</evidence>
<sequence>MTEREEIDRSHPPAASPQPQNRRQRTAPTKHESLASRKRRRCPATSSRRRPVPAHPTSVDQPPVQPLTCMLRPPQRVHLDKQGKSESRRIGGAVAQRGSPGHDAEGGPGSGLHKLAPPGRHQQPEWRGSQRGDPNHRAAEASRGNGGNTGASRDNGARGKIGARCHNGDNNGKSSVSNGGRGYSGSGDDGRRCRRWLRRLRRCRWGSWQRPRQSRRKLRRTWLGTPPAFSSSRTK</sequence>
<dbReference type="EMBL" id="CM023483">
    <property type="protein sequence ID" value="KAH6934748.1"/>
    <property type="molecule type" value="Genomic_DNA"/>
</dbReference>
<accession>A0ACB7SJ54</accession>
<protein>
    <submittedName>
        <fullName evidence="1">Uncharacterized protein</fullName>
    </submittedName>
</protein>
<evidence type="ECO:0000313" key="2">
    <source>
        <dbReference type="Proteomes" id="UP000821845"/>
    </source>
</evidence>
<organism evidence="1 2">
    <name type="scientific">Hyalomma asiaticum</name>
    <name type="common">Tick</name>
    <dbReference type="NCBI Taxonomy" id="266040"/>
    <lineage>
        <taxon>Eukaryota</taxon>
        <taxon>Metazoa</taxon>
        <taxon>Ecdysozoa</taxon>
        <taxon>Arthropoda</taxon>
        <taxon>Chelicerata</taxon>
        <taxon>Arachnida</taxon>
        <taxon>Acari</taxon>
        <taxon>Parasitiformes</taxon>
        <taxon>Ixodida</taxon>
        <taxon>Ixodoidea</taxon>
        <taxon>Ixodidae</taxon>
        <taxon>Hyalomminae</taxon>
        <taxon>Hyalomma</taxon>
    </lineage>
</organism>
<keyword evidence="2" id="KW-1185">Reference proteome</keyword>
<comment type="caution">
    <text evidence="1">The sequence shown here is derived from an EMBL/GenBank/DDBJ whole genome shotgun (WGS) entry which is preliminary data.</text>
</comment>
<gene>
    <name evidence="1" type="ORF">HPB50_000679</name>
</gene>